<accession>A0A9K3KM91</accession>
<dbReference type="Proteomes" id="UP000693970">
    <property type="component" value="Unassembled WGS sequence"/>
</dbReference>
<evidence type="ECO:0000313" key="3">
    <source>
        <dbReference type="Proteomes" id="UP000693970"/>
    </source>
</evidence>
<protein>
    <submittedName>
        <fullName evidence="2">Uncharacterized protein</fullName>
    </submittedName>
</protein>
<organism evidence="2 3">
    <name type="scientific">Nitzschia inconspicua</name>
    <dbReference type="NCBI Taxonomy" id="303405"/>
    <lineage>
        <taxon>Eukaryota</taxon>
        <taxon>Sar</taxon>
        <taxon>Stramenopiles</taxon>
        <taxon>Ochrophyta</taxon>
        <taxon>Bacillariophyta</taxon>
        <taxon>Bacillariophyceae</taxon>
        <taxon>Bacillariophycidae</taxon>
        <taxon>Bacillariales</taxon>
        <taxon>Bacillariaceae</taxon>
        <taxon>Nitzschia</taxon>
    </lineage>
</organism>
<keyword evidence="3" id="KW-1185">Reference proteome</keyword>
<dbReference type="AlphaFoldDB" id="A0A9K3KM91"/>
<dbReference type="EMBL" id="JAGRRH010000022">
    <property type="protein sequence ID" value="KAG7345744.1"/>
    <property type="molecule type" value="Genomic_DNA"/>
</dbReference>
<evidence type="ECO:0000256" key="1">
    <source>
        <dbReference type="SAM" id="MobiDB-lite"/>
    </source>
</evidence>
<comment type="caution">
    <text evidence="2">The sequence shown here is derived from an EMBL/GenBank/DDBJ whole genome shotgun (WGS) entry which is preliminary data.</text>
</comment>
<evidence type="ECO:0000313" key="2">
    <source>
        <dbReference type="EMBL" id="KAG7345744.1"/>
    </source>
</evidence>
<proteinExistence type="predicted"/>
<dbReference type="PANTHER" id="PTHR33828">
    <property type="entry name" value="OS05G0596200 PROTEIN"/>
    <property type="match status" value="1"/>
</dbReference>
<sequence>MTTKATDGFYHNSCEVLNVVFLFRILGQTKDKFEFYCCCYSDFADITIMSQLKPGQRYPTPTPGHGDRVFYESLLKQRPNSEMAQEWCLHYGILSTKKSEKLLQIVTDRKKRQRTGGSSGTTSPAPPLKKKKKIKTEETNGGAAEKVTSATL</sequence>
<dbReference type="PANTHER" id="PTHR33828:SF2">
    <property type="entry name" value="NUCLEOLIN"/>
    <property type="match status" value="1"/>
</dbReference>
<gene>
    <name evidence="2" type="ORF">IV203_033275</name>
</gene>
<dbReference type="OrthoDB" id="361835at2759"/>
<feature type="region of interest" description="Disordered" evidence="1">
    <location>
        <begin position="107"/>
        <end position="152"/>
    </location>
</feature>
<reference evidence="2" key="2">
    <citation type="submission" date="2021-04" db="EMBL/GenBank/DDBJ databases">
        <authorList>
            <person name="Podell S."/>
        </authorList>
    </citation>
    <scope>NUCLEOTIDE SEQUENCE</scope>
    <source>
        <strain evidence="2">Hildebrandi</strain>
    </source>
</reference>
<reference evidence="2" key="1">
    <citation type="journal article" date="2021" name="Sci. Rep.">
        <title>Diploid genomic architecture of Nitzschia inconspicua, an elite biomass production diatom.</title>
        <authorList>
            <person name="Oliver A."/>
            <person name="Podell S."/>
            <person name="Pinowska A."/>
            <person name="Traller J.C."/>
            <person name="Smith S.R."/>
            <person name="McClure R."/>
            <person name="Beliaev A."/>
            <person name="Bohutskyi P."/>
            <person name="Hill E.A."/>
            <person name="Rabines A."/>
            <person name="Zheng H."/>
            <person name="Allen L.Z."/>
            <person name="Kuo A."/>
            <person name="Grigoriev I.V."/>
            <person name="Allen A.E."/>
            <person name="Hazlebeck D."/>
            <person name="Allen E.E."/>
        </authorList>
    </citation>
    <scope>NUCLEOTIDE SEQUENCE</scope>
    <source>
        <strain evidence="2">Hildebrandi</strain>
    </source>
</reference>
<name>A0A9K3KM91_9STRA</name>